<name>A0A444J1G1_9BACT</name>
<sequence length="457" mass="52098">MLQRSRLQHLTTWQNKKTRKPLVIRGARQVGKSCLVRLFAEQASLDLMEINLELHEDYIECFTLKDPRQMITLLELKASRKIQPGKTLLFLDEIQAAPHILASLRYFYELMPELHVIAAGSLLEFVLEEHTFSMPVGRIEYLHLGPMTFKEFLTGIGKEQLSAFLEQFRITDEFPKVIHNELIKNFKIYCAVGGMPEAVQVYQESGSMLEADAVKQSILLTYRDDFSKYGQRGNRRLLQNVFQSLPLHVGQKLKYVNLDRNEKSTEVKKALHLLEMARVYAPIYHTAANGIPLRAECNQKVQKPLFLDVGLLTTACGMSYADIVHVDDVSLINAGSLCEQFIGQHLLYARQPYEEPELFYWMREKRQASSEVDYVLSVGSRIFPVEVKAGKTGTLKSLQVFLQEKGCTLGVRFNADLPSLHEATFSLSKTSGMFRLLSLPLYLVEELPRLLGSIAHE</sequence>
<evidence type="ECO:0000259" key="1">
    <source>
        <dbReference type="Pfam" id="PF13173"/>
    </source>
</evidence>
<evidence type="ECO:0008006" key="5">
    <source>
        <dbReference type="Google" id="ProtNLM"/>
    </source>
</evidence>
<dbReference type="InterPro" id="IPR027417">
    <property type="entry name" value="P-loop_NTPase"/>
</dbReference>
<protein>
    <recommendedName>
        <fullName evidence="5">AAA+ ATPase domain-containing protein</fullName>
    </recommendedName>
</protein>
<dbReference type="Pfam" id="PF13173">
    <property type="entry name" value="AAA_14"/>
    <property type="match status" value="1"/>
</dbReference>
<dbReference type="Gene3D" id="3.40.50.300">
    <property type="entry name" value="P-loop containing nucleotide triphosphate hydrolases"/>
    <property type="match status" value="1"/>
</dbReference>
<keyword evidence="4" id="KW-1185">Reference proteome</keyword>
<evidence type="ECO:0000259" key="2">
    <source>
        <dbReference type="Pfam" id="PF13635"/>
    </source>
</evidence>
<dbReference type="PANTHER" id="PTHR33295:SF7">
    <property type="entry name" value="ATPASE"/>
    <property type="match status" value="1"/>
</dbReference>
<accession>A0A444J1G1</accession>
<comment type="caution">
    <text evidence="3">The sequence shown here is derived from an EMBL/GenBank/DDBJ whole genome shotgun (WGS) entry which is preliminary data.</text>
</comment>
<dbReference type="InterPro" id="IPR025420">
    <property type="entry name" value="DUF4143"/>
</dbReference>
<reference evidence="3 4" key="1">
    <citation type="submission" date="2017-01" db="EMBL/GenBank/DDBJ databases">
        <title>The cable genome- insights into the physiology and evolution of filamentous bacteria capable of sulfide oxidation via long distance electron transfer.</title>
        <authorList>
            <person name="Schreiber L."/>
            <person name="Bjerg J.T."/>
            <person name="Boggild A."/>
            <person name="Van De Vossenberg J."/>
            <person name="Meysman F."/>
            <person name="Nielsen L.P."/>
            <person name="Schramm A."/>
            <person name="Kjeldsen K.U."/>
        </authorList>
    </citation>
    <scope>NUCLEOTIDE SEQUENCE [LARGE SCALE GENOMIC DNA]</scope>
    <source>
        <strain evidence="3">MCF</strain>
    </source>
</reference>
<dbReference type="Pfam" id="PF13635">
    <property type="entry name" value="DUF4143"/>
    <property type="match status" value="1"/>
</dbReference>
<feature type="domain" description="AAA" evidence="1">
    <location>
        <begin position="19"/>
        <end position="153"/>
    </location>
</feature>
<dbReference type="PANTHER" id="PTHR33295">
    <property type="entry name" value="ATPASE"/>
    <property type="match status" value="1"/>
</dbReference>
<dbReference type="Proteomes" id="UP000287853">
    <property type="component" value="Unassembled WGS sequence"/>
</dbReference>
<gene>
    <name evidence="3" type="ORF">H206_03443</name>
</gene>
<evidence type="ECO:0000313" key="4">
    <source>
        <dbReference type="Proteomes" id="UP000287853"/>
    </source>
</evidence>
<organism evidence="3 4">
    <name type="scientific">Candidatus Electrothrix aarhusensis</name>
    <dbReference type="NCBI Taxonomy" id="1859131"/>
    <lineage>
        <taxon>Bacteria</taxon>
        <taxon>Pseudomonadati</taxon>
        <taxon>Thermodesulfobacteriota</taxon>
        <taxon>Desulfobulbia</taxon>
        <taxon>Desulfobulbales</taxon>
        <taxon>Desulfobulbaceae</taxon>
        <taxon>Candidatus Electrothrix</taxon>
    </lineage>
</organism>
<proteinExistence type="predicted"/>
<feature type="domain" description="DUF4143" evidence="2">
    <location>
        <begin position="224"/>
        <end position="390"/>
    </location>
</feature>
<dbReference type="SUPFAM" id="SSF52540">
    <property type="entry name" value="P-loop containing nucleoside triphosphate hydrolases"/>
    <property type="match status" value="1"/>
</dbReference>
<dbReference type="AlphaFoldDB" id="A0A444J1G1"/>
<dbReference type="InterPro" id="IPR041682">
    <property type="entry name" value="AAA_14"/>
</dbReference>
<dbReference type="EMBL" id="MTKO01000045">
    <property type="protein sequence ID" value="RWX46981.1"/>
    <property type="molecule type" value="Genomic_DNA"/>
</dbReference>
<evidence type="ECO:0000313" key="3">
    <source>
        <dbReference type="EMBL" id="RWX46981.1"/>
    </source>
</evidence>